<keyword evidence="3" id="KW-1185">Reference proteome</keyword>
<gene>
    <name evidence="2" type="ORF">CHIRRI_LOCUS11049</name>
</gene>
<feature type="region of interest" description="Disordered" evidence="1">
    <location>
        <begin position="298"/>
        <end position="322"/>
    </location>
</feature>
<proteinExistence type="predicted"/>
<organism evidence="2 3">
    <name type="scientific">Chironomus riparius</name>
    <dbReference type="NCBI Taxonomy" id="315576"/>
    <lineage>
        <taxon>Eukaryota</taxon>
        <taxon>Metazoa</taxon>
        <taxon>Ecdysozoa</taxon>
        <taxon>Arthropoda</taxon>
        <taxon>Hexapoda</taxon>
        <taxon>Insecta</taxon>
        <taxon>Pterygota</taxon>
        <taxon>Neoptera</taxon>
        <taxon>Endopterygota</taxon>
        <taxon>Diptera</taxon>
        <taxon>Nematocera</taxon>
        <taxon>Chironomoidea</taxon>
        <taxon>Chironomidae</taxon>
        <taxon>Chironominae</taxon>
        <taxon>Chironomus</taxon>
    </lineage>
</organism>
<sequence length="529" mass="60777">METRKRLYKTTNLGLTMTERLKKDKGRQNEQRNNRFAANRKIDVDEDNSITTPVKPAPIKLSQIKDKPEKLKAYIEQKRTTKLREKVEQRSPFIPYVPSGRWIERKEPLKKPKAFTISTPIKNALMSDGKIFKKSTIKQIATTARKENVTAFKKSKKEEPAKSRKKILTEFNNAPQFEEKLTVQPQLNLDDTFEIIPDQQDNLLNDDSVIEVISPQILPLTFSENVHHDEKSEDIKSDEKDIAITVTPVKKLSPIVEKKIELPEIVNKDLNRINEMKKEVKKQTAKIVVPVKRPIREKKPAKSVESKQVNKNKKVPKSKSVQEQITVSPVQEEVIVNPVPKKVQSSTYKFYKSSLDNQVAYISIQLKAFTNNLDSFINKLSDDMQSNIHQTIQQGHLLINEKMTGFGDLLEKFENAPEPKTITDDDIENYWMMLFDQVEAFKNNLQLLKEAKLIATKDENKRRTRKTILDTPTRRSRRIAETGDTPRHNAASCFGCTPISASKVNTPKSAKTRRTAFKKSIAFDELSKK</sequence>
<evidence type="ECO:0000256" key="1">
    <source>
        <dbReference type="SAM" id="MobiDB-lite"/>
    </source>
</evidence>
<feature type="region of interest" description="Disordered" evidence="1">
    <location>
        <begin position="18"/>
        <end position="41"/>
    </location>
</feature>
<dbReference type="EMBL" id="OU895879">
    <property type="protein sequence ID" value="CAG9808205.1"/>
    <property type="molecule type" value="Genomic_DNA"/>
</dbReference>
<name>A0A9N9S2V9_9DIPT</name>
<dbReference type="OrthoDB" id="10494619at2759"/>
<evidence type="ECO:0000313" key="2">
    <source>
        <dbReference type="EMBL" id="CAG9808205.1"/>
    </source>
</evidence>
<dbReference type="AlphaFoldDB" id="A0A9N9S2V9"/>
<evidence type="ECO:0000313" key="3">
    <source>
        <dbReference type="Proteomes" id="UP001153620"/>
    </source>
</evidence>
<reference evidence="2" key="2">
    <citation type="submission" date="2022-10" db="EMBL/GenBank/DDBJ databases">
        <authorList>
            <consortium name="ENA_rothamsted_submissions"/>
            <consortium name="culmorum"/>
            <person name="King R."/>
        </authorList>
    </citation>
    <scope>NUCLEOTIDE SEQUENCE</scope>
</reference>
<protein>
    <submittedName>
        <fullName evidence="2">Uncharacterized protein</fullName>
    </submittedName>
</protein>
<reference evidence="2" key="1">
    <citation type="submission" date="2022-01" db="EMBL/GenBank/DDBJ databases">
        <authorList>
            <person name="King R."/>
        </authorList>
    </citation>
    <scope>NUCLEOTIDE SEQUENCE</scope>
</reference>
<feature type="compositionally biased region" description="Basic and acidic residues" evidence="1">
    <location>
        <begin position="19"/>
        <end position="33"/>
    </location>
</feature>
<accession>A0A9N9S2V9</accession>
<dbReference type="Proteomes" id="UP001153620">
    <property type="component" value="Chromosome 3"/>
</dbReference>